<dbReference type="Proteomes" id="UP000028981">
    <property type="component" value="Unassembled WGS sequence"/>
</dbReference>
<dbReference type="InterPro" id="IPR011701">
    <property type="entry name" value="MFS"/>
</dbReference>
<dbReference type="CDD" id="cd17503">
    <property type="entry name" value="MFS_LmrB_MDR_like"/>
    <property type="match status" value="1"/>
</dbReference>
<dbReference type="PANTHER" id="PTHR42718:SF9">
    <property type="entry name" value="MAJOR FACILITATOR SUPERFAMILY MULTIDRUG TRANSPORTER MFSC"/>
    <property type="match status" value="1"/>
</dbReference>
<dbReference type="AlphaFoldDB" id="A0A087LWU8"/>
<keyword evidence="7 8" id="KW-0472">Membrane</keyword>
<dbReference type="GO" id="GO:0005886">
    <property type="term" value="C:plasma membrane"/>
    <property type="evidence" value="ECO:0007669"/>
    <property type="project" value="UniProtKB-SubCell"/>
</dbReference>
<gene>
    <name evidence="10" type="ORF">JP75_22990</name>
</gene>
<evidence type="ECO:0000256" key="4">
    <source>
        <dbReference type="ARBA" id="ARBA00022475"/>
    </source>
</evidence>
<dbReference type="STRING" id="46914.JP75_22990"/>
<protein>
    <submittedName>
        <fullName evidence="10">Major facilitator transporter</fullName>
    </submittedName>
</protein>
<feature type="transmembrane region" description="Helical" evidence="8">
    <location>
        <begin position="27"/>
        <end position="51"/>
    </location>
</feature>
<proteinExistence type="inferred from homology"/>
<feature type="transmembrane region" description="Helical" evidence="8">
    <location>
        <begin position="352"/>
        <end position="370"/>
    </location>
</feature>
<feature type="transmembrane region" description="Helical" evidence="8">
    <location>
        <begin position="456"/>
        <end position="479"/>
    </location>
</feature>
<dbReference type="GO" id="GO:0022857">
    <property type="term" value="F:transmembrane transporter activity"/>
    <property type="evidence" value="ECO:0007669"/>
    <property type="project" value="InterPro"/>
</dbReference>
<feature type="transmembrane region" description="Helical" evidence="8">
    <location>
        <begin position="156"/>
        <end position="176"/>
    </location>
</feature>
<dbReference type="NCBIfam" id="TIGR00711">
    <property type="entry name" value="efflux_EmrB"/>
    <property type="match status" value="1"/>
</dbReference>
<feature type="domain" description="Major facilitator superfamily (MFS) profile" evidence="9">
    <location>
        <begin position="28"/>
        <end position="484"/>
    </location>
</feature>
<evidence type="ECO:0000313" key="10">
    <source>
        <dbReference type="EMBL" id="KFL29101.1"/>
    </source>
</evidence>
<evidence type="ECO:0000256" key="2">
    <source>
        <dbReference type="ARBA" id="ARBA00008537"/>
    </source>
</evidence>
<feature type="transmembrane region" description="Helical" evidence="8">
    <location>
        <begin position="119"/>
        <end position="144"/>
    </location>
</feature>
<evidence type="ECO:0000259" key="9">
    <source>
        <dbReference type="PROSITE" id="PS50850"/>
    </source>
</evidence>
<dbReference type="Pfam" id="PF07690">
    <property type="entry name" value="MFS_1"/>
    <property type="match status" value="1"/>
</dbReference>
<feature type="transmembrane region" description="Helical" evidence="8">
    <location>
        <begin position="182"/>
        <end position="199"/>
    </location>
</feature>
<reference evidence="10 11" key="1">
    <citation type="submission" date="2014-08" db="EMBL/GenBank/DDBJ databases">
        <authorList>
            <person name="Hassan Y.I."/>
            <person name="Lepp D."/>
            <person name="Zhou T."/>
        </authorList>
    </citation>
    <scope>NUCLEOTIDE SEQUENCE [LARGE SCALE GENOMIC DNA]</scope>
    <source>
        <strain evidence="10 11">IFO13584</strain>
    </source>
</reference>
<dbReference type="Gene3D" id="1.20.1720.10">
    <property type="entry name" value="Multidrug resistance protein D"/>
    <property type="match status" value="1"/>
</dbReference>
<keyword evidence="11" id="KW-1185">Reference proteome</keyword>
<name>A0A087LWU8_9HYPH</name>
<dbReference type="InterPro" id="IPR036259">
    <property type="entry name" value="MFS_trans_sf"/>
</dbReference>
<comment type="similarity">
    <text evidence="2">Belongs to the major facilitator superfamily. EmrB family.</text>
</comment>
<evidence type="ECO:0000256" key="1">
    <source>
        <dbReference type="ARBA" id="ARBA00004651"/>
    </source>
</evidence>
<feature type="transmembrane region" description="Helical" evidence="8">
    <location>
        <begin position="376"/>
        <end position="398"/>
    </location>
</feature>
<sequence>MTTDTATFDALPQSAPHHPDNAARNRLVIGLLLVSTFVVFLNETIMSVAIPHLMTDLGVTASLAQWLTTAFLLTMAVVIPITGFLLQRLNTRPIFMVAMSVFAAGTLICAVSPGIELLIVGRVVQAVGTAIMMPLLMTTVMSLVPPEGRGKVMGNISIVMSVAPAIGPTIGGFILAHFDWRFMFYFTLPIAILALVLGASRIRNVSTPRYAPLDVLSVILSAFAFGGLVYGLSSLGEGAEHGSAIPAWAPIAVGLVSMAVFVWRQFGLQNDDKALLDLRTLQHKNYTFALITMAVAMVALLGSSILLPIYTQKVLGLDTLQTGMLLLPGGLLMGVLGPVVGRLYDRVGPKPLLVPGVIAVSAVMWALTLVSQHTPVWAVVAGHIVLSVGLAFTFTPLFTSSMSSVPPKFYSHASAILGSVQQVAGAAGIALFVAVMSLQTAAGAAAGLDAVDALAAGIRGGFLCGAIVSLLMIVAAFFVKRPEGGHGGPAMGH</sequence>
<dbReference type="SUPFAM" id="SSF103473">
    <property type="entry name" value="MFS general substrate transporter"/>
    <property type="match status" value="1"/>
</dbReference>
<keyword evidence="5 8" id="KW-0812">Transmembrane</keyword>
<feature type="transmembrane region" description="Helical" evidence="8">
    <location>
        <begin position="211"/>
        <end position="233"/>
    </location>
</feature>
<dbReference type="RefSeq" id="WP_035087107.1">
    <property type="nucleotide sequence ID" value="NZ_JQGC01000031.1"/>
</dbReference>
<dbReference type="EMBL" id="JQGC01000031">
    <property type="protein sequence ID" value="KFL29101.1"/>
    <property type="molecule type" value="Genomic_DNA"/>
</dbReference>
<keyword evidence="3" id="KW-0813">Transport</keyword>
<feature type="transmembrane region" description="Helical" evidence="8">
    <location>
        <begin position="63"/>
        <end position="86"/>
    </location>
</feature>
<dbReference type="InterPro" id="IPR004638">
    <property type="entry name" value="EmrB-like"/>
</dbReference>
<feature type="transmembrane region" description="Helical" evidence="8">
    <location>
        <begin position="322"/>
        <end position="340"/>
    </location>
</feature>
<feature type="transmembrane region" description="Helical" evidence="8">
    <location>
        <begin position="410"/>
        <end position="436"/>
    </location>
</feature>
<evidence type="ECO:0000256" key="3">
    <source>
        <dbReference type="ARBA" id="ARBA00022448"/>
    </source>
</evidence>
<evidence type="ECO:0000256" key="7">
    <source>
        <dbReference type="ARBA" id="ARBA00023136"/>
    </source>
</evidence>
<dbReference type="PRINTS" id="PR01036">
    <property type="entry name" value="TCRTETB"/>
</dbReference>
<comment type="caution">
    <text evidence="10">The sequence shown here is derived from an EMBL/GenBank/DDBJ whole genome shotgun (WGS) entry which is preliminary data.</text>
</comment>
<dbReference type="PANTHER" id="PTHR42718">
    <property type="entry name" value="MAJOR FACILITATOR SUPERFAMILY MULTIDRUG TRANSPORTER MFSC"/>
    <property type="match status" value="1"/>
</dbReference>
<accession>A0A087LWU8</accession>
<feature type="transmembrane region" description="Helical" evidence="8">
    <location>
        <begin position="245"/>
        <end position="266"/>
    </location>
</feature>
<keyword evidence="4" id="KW-1003">Cell membrane</keyword>
<comment type="subcellular location">
    <subcellularLocation>
        <location evidence="1">Cell membrane</location>
        <topology evidence="1">Multi-pass membrane protein</topology>
    </subcellularLocation>
</comment>
<evidence type="ECO:0000256" key="6">
    <source>
        <dbReference type="ARBA" id="ARBA00022989"/>
    </source>
</evidence>
<dbReference type="Gene3D" id="1.20.1250.20">
    <property type="entry name" value="MFS general substrate transporter like domains"/>
    <property type="match status" value="1"/>
</dbReference>
<evidence type="ECO:0000256" key="8">
    <source>
        <dbReference type="SAM" id="Phobius"/>
    </source>
</evidence>
<feature type="transmembrane region" description="Helical" evidence="8">
    <location>
        <begin position="286"/>
        <end position="310"/>
    </location>
</feature>
<dbReference type="PROSITE" id="PS50850">
    <property type="entry name" value="MFS"/>
    <property type="match status" value="1"/>
</dbReference>
<dbReference type="OrthoDB" id="9812221at2"/>
<feature type="transmembrane region" description="Helical" evidence="8">
    <location>
        <begin position="93"/>
        <end position="113"/>
    </location>
</feature>
<evidence type="ECO:0000256" key="5">
    <source>
        <dbReference type="ARBA" id="ARBA00022692"/>
    </source>
</evidence>
<evidence type="ECO:0000313" key="11">
    <source>
        <dbReference type="Proteomes" id="UP000028981"/>
    </source>
</evidence>
<keyword evidence="6 8" id="KW-1133">Transmembrane helix</keyword>
<dbReference type="InterPro" id="IPR020846">
    <property type="entry name" value="MFS_dom"/>
</dbReference>
<organism evidence="10 11">
    <name type="scientific">Devosia riboflavina</name>
    <dbReference type="NCBI Taxonomy" id="46914"/>
    <lineage>
        <taxon>Bacteria</taxon>
        <taxon>Pseudomonadati</taxon>
        <taxon>Pseudomonadota</taxon>
        <taxon>Alphaproteobacteria</taxon>
        <taxon>Hyphomicrobiales</taxon>
        <taxon>Devosiaceae</taxon>
        <taxon>Devosia</taxon>
    </lineage>
</organism>